<comment type="caution">
    <text evidence="2">The sequence shown here is derived from an EMBL/GenBank/DDBJ whole genome shotgun (WGS) entry which is preliminary data.</text>
</comment>
<keyword evidence="3" id="KW-1185">Reference proteome</keyword>
<organism evidence="2 3">
    <name type="scientific">Actinomadura miaoliensis</name>
    <dbReference type="NCBI Taxonomy" id="430685"/>
    <lineage>
        <taxon>Bacteria</taxon>
        <taxon>Bacillati</taxon>
        <taxon>Actinomycetota</taxon>
        <taxon>Actinomycetes</taxon>
        <taxon>Streptosporangiales</taxon>
        <taxon>Thermomonosporaceae</taxon>
        <taxon>Actinomadura</taxon>
    </lineage>
</organism>
<accession>A0ABP7WTC2</accession>
<evidence type="ECO:0000256" key="1">
    <source>
        <dbReference type="SAM" id="MobiDB-lite"/>
    </source>
</evidence>
<evidence type="ECO:0000313" key="3">
    <source>
        <dbReference type="Proteomes" id="UP001500683"/>
    </source>
</evidence>
<feature type="region of interest" description="Disordered" evidence="1">
    <location>
        <begin position="198"/>
        <end position="235"/>
    </location>
</feature>
<name>A0ABP7WTC2_9ACTN</name>
<proteinExistence type="predicted"/>
<evidence type="ECO:0000313" key="2">
    <source>
        <dbReference type="EMBL" id="GAA4096367.1"/>
    </source>
</evidence>
<dbReference type="Proteomes" id="UP001500683">
    <property type="component" value="Unassembled WGS sequence"/>
</dbReference>
<protein>
    <submittedName>
        <fullName evidence="2">Uncharacterized protein</fullName>
    </submittedName>
</protein>
<sequence>MAWGPQEHQDGLTAGGNLFRHLMSGGELNPLHAGGVVLRRGERAYADLPLEYSRFYGTAVQHQSVVAIGSPALMLGTMAGNVIARKRAESAAAPQWREHQIARTVLTDQRIMIAVRTGWLMFWHGGLVEFVPTPDTFTMVLSYADTEPVMLRGPGVPWVAVSMASLLYDAEQMSRIPGFASMAAWYRSQTEREYQLNRQRELEASAASAHDQASPAQQGLPVIQAKVQEASDESS</sequence>
<dbReference type="EMBL" id="BAAAZG010000055">
    <property type="protein sequence ID" value="GAA4096367.1"/>
    <property type="molecule type" value="Genomic_DNA"/>
</dbReference>
<dbReference type="RefSeq" id="WP_344956136.1">
    <property type="nucleotide sequence ID" value="NZ_BAAAZG010000055.1"/>
</dbReference>
<gene>
    <name evidence="2" type="ORF">GCM10022214_69930</name>
</gene>
<reference evidence="3" key="1">
    <citation type="journal article" date="2019" name="Int. J. Syst. Evol. Microbiol.">
        <title>The Global Catalogue of Microorganisms (GCM) 10K type strain sequencing project: providing services to taxonomists for standard genome sequencing and annotation.</title>
        <authorList>
            <consortium name="The Broad Institute Genomics Platform"/>
            <consortium name="The Broad Institute Genome Sequencing Center for Infectious Disease"/>
            <person name="Wu L."/>
            <person name="Ma J."/>
        </authorList>
    </citation>
    <scope>NUCLEOTIDE SEQUENCE [LARGE SCALE GENOMIC DNA]</scope>
    <source>
        <strain evidence="3">JCM 16702</strain>
    </source>
</reference>